<feature type="non-terminal residue" evidence="2">
    <location>
        <position position="1"/>
    </location>
</feature>
<dbReference type="EMBL" id="GECU01004716">
    <property type="protein sequence ID" value="JAT02991.1"/>
    <property type="molecule type" value="Transcribed_RNA"/>
</dbReference>
<evidence type="ECO:0000313" key="2">
    <source>
        <dbReference type="EMBL" id="JAT02991.1"/>
    </source>
</evidence>
<gene>
    <name evidence="2" type="ORF">g.13597</name>
</gene>
<name>A0A1B6JUV8_9HEMI</name>
<proteinExistence type="predicted"/>
<protein>
    <submittedName>
        <fullName evidence="2">Uncharacterized protein</fullName>
    </submittedName>
</protein>
<feature type="compositionally biased region" description="Basic and acidic residues" evidence="1">
    <location>
        <begin position="94"/>
        <end position="103"/>
    </location>
</feature>
<feature type="region of interest" description="Disordered" evidence="1">
    <location>
        <begin position="78"/>
        <end position="103"/>
    </location>
</feature>
<accession>A0A1B6JUV8</accession>
<organism evidence="2">
    <name type="scientific">Homalodisca liturata</name>
    <dbReference type="NCBI Taxonomy" id="320908"/>
    <lineage>
        <taxon>Eukaryota</taxon>
        <taxon>Metazoa</taxon>
        <taxon>Ecdysozoa</taxon>
        <taxon>Arthropoda</taxon>
        <taxon>Hexapoda</taxon>
        <taxon>Insecta</taxon>
        <taxon>Pterygota</taxon>
        <taxon>Neoptera</taxon>
        <taxon>Paraneoptera</taxon>
        <taxon>Hemiptera</taxon>
        <taxon>Auchenorrhyncha</taxon>
        <taxon>Membracoidea</taxon>
        <taxon>Cicadellidae</taxon>
        <taxon>Cicadellinae</taxon>
        <taxon>Proconiini</taxon>
        <taxon>Homalodisca</taxon>
    </lineage>
</organism>
<evidence type="ECO:0000256" key="1">
    <source>
        <dbReference type="SAM" id="MobiDB-lite"/>
    </source>
</evidence>
<sequence length="103" mass="10875">SADESVKRNVAHLPAIVVEVVRSVEVGATVLCGLELVDSVPLIQGGSDHFGEGKRCAERPVEGGVVIAVREVLGFGQAQDPRQRDAGQQQASQHDSHGLTTDH</sequence>
<reference evidence="2" key="1">
    <citation type="submission" date="2015-11" db="EMBL/GenBank/DDBJ databases">
        <title>De novo transcriptome assembly of four potential Pierce s Disease insect vectors from Arizona vineyards.</title>
        <authorList>
            <person name="Tassone E.E."/>
        </authorList>
    </citation>
    <scope>NUCLEOTIDE SEQUENCE</scope>
</reference>
<dbReference type="AlphaFoldDB" id="A0A1B6JUV8"/>